<dbReference type="EMBL" id="CADCVS010000269">
    <property type="protein sequence ID" value="CAA9503105.1"/>
    <property type="molecule type" value="Genomic_DNA"/>
</dbReference>
<feature type="non-terminal residue" evidence="2">
    <location>
        <position position="207"/>
    </location>
</feature>
<feature type="compositionally biased region" description="Gly residues" evidence="1">
    <location>
        <begin position="7"/>
        <end position="20"/>
    </location>
</feature>
<protein>
    <submittedName>
        <fullName evidence="2">Transcriptional regulator, AcrR family</fullName>
    </submittedName>
</protein>
<feature type="region of interest" description="Disordered" evidence="1">
    <location>
        <begin position="114"/>
        <end position="207"/>
    </location>
</feature>
<feature type="non-terminal residue" evidence="2">
    <location>
        <position position="1"/>
    </location>
</feature>
<accession>A0A6J4SR87</accession>
<evidence type="ECO:0000313" key="2">
    <source>
        <dbReference type="EMBL" id="CAA9503105.1"/>
    </source>
</evidence>
<feature type="region of interest" description="Disordered" evidence="1">
    <location>
        <begin position="1"/>
        <end position="94"/>
    </location>
</feature>
<evidence type="ECO:0000256" key="1">
    <source>
        <dbReference type="SAM" id="MobiDB-lite"/>
    </source>
</evidence>
<feature type="compositionally biased region" description="Basic and acidic residues" evidence="1">
    <location>
        <begin position="119"/>
        <end position="147"/>
    </location>
</feature>
<feature type="compositionally biased region" description="Basic and acidic residues" evidence="1">
    <location>
        <begin position="198"/>
        <end position="207"/>
    </location>
</feature>
<sequence length="207" mass="22946">ERRRGPGRGAPRGHQGGQPGGDPALRAGGVRRAGLRGGERPRHRPPRGPGGRHVLQLLPRQGVGVPRHRRGDGGGGRRARRRGPRARADAPGVRRGRVPRVLLLHRRRPCALLLHAPQRGRDPPHVRRRDAARGHRDADGRPARGDGPRGPPARRPRVHRARDDRRRPRARLAARRARAARRRGGDALRVRALPGRPARPERELQVL</sequence>
<proteinExistence type="predicted"/>
<reference evidence="2" key="1">
    <citation type="submission" date="2020-02" db="EMBL/GenBank/DDBJ databases">
        <authorList>
            <person name="Meier V. D."/>
        </authorList>
    </citation>
    <scope>NUCLEOTIDE SEQUENCE</scope>
    <source>
        <strain evidence="2">AVDCRST_MAG30</strain>
    </source>
</reference>
<dbReference type="AlphaFoldDB" id="A0A6J4SR87"/>
<organism evidence="2">
    <name type="scientific">uncultured Solirubrobacteraceae bacterium</name>
    <dbReference type="NCBI Taxonomy" id="1162706"/>
    <lineage>
        <taxon>Bacteria</taxon>
        <taxon>Bacillati</taxon>
        <taxon>Actinomycetota</taxon>
        <taxon>Thermoleophilia</taxon>
        <taxon>Solirubrobacterales</taxon>
        <taxon>Solirubrobacteraceae</taxon>
        <taxon>environmental samples</taxon>
    </lineage>
</organism>
<feature type="compositionally biased region" description="Basic residues" evidence="1">
    <location>
        <begin position="167"/>
        <end position="182"/>
    </location>
</feature>
<name>A0A6J4SR87_9ACTN</name>
<gene>
    <name evidence="2" type="ORF">AVDCRST_MAG30-2037</name>
</gene>